<dbReference type="Pfam" id="PF13183">
    <property type="entry name" value="Fer4_8"/>
    <property type="match status" value="1"/>
</dbReference>
<dbReference type="GO" id="GO:0071949">
    <property type="term" value="F:FAD binding"/>
    <property type="evidence" value="ECO:0007669"/>
    <property type="project" value="InterPro"/>
</dbReference>
<dbReference type="Pfam" id="PF01565">
    <property type="entry name" value="FAD_binding_4"/>
    <property type="match status" value="1"/>
</dbReference>
<reference evidence="11" key="1">
    <citation type="submission" date="2016-10" db="EMBL/GenBank/DDBJ databases">
        <authorList>
            <person name="Varghese N."/>
            <person name="Submissions S."/>
        </authorList>
    </citation>
    <scope>NUCLEOTIDE SEQUENCE [LARGE SCALE GENOMIC DNA]</scope>
    <source>
        <strain evidence="11">LMG 26031</strain>
    </source>
</reference>
<evidence type="ECO:0000256" key="1">
    <source>
        <dbReference type="ARBA" id="ARBA00001974"/>
    </source>
</evidence>
<dbReference type="InterPro" id="IPR004017">
    <property type="entry name" value="Cys_rich_dom"/>
</dbReference>
<dbReference type="PROSITE" id="PS51387">
    <property type="entry name" value="FAD_PCMH"/>
    <property type="match status" value="1"/>
</dbReference>
<evidence type="ECO:0000259" key="8">
    <source>
        <dbReference type="PROSITE" id="PS51379"/>
    </source>
</evidence>
<organism evidence="10 11">
    <name type="scientific">Paraburkholderia diazotrophica</name>
    <dbReference type="NCBI Taxonomy" id="667676"/>
    <lineage>
        <taxon>Bacteria</taxon>
        <taxon>Pseudomonadati</taxon>
        <taxon>Pseudomonadota</taxon>
        <taxon>Betaproteobacteria</taxon>
        <taxon>Burkholderiales</taxon>
        <taxon>Burkholderiaceae</taxon>
        <taxon>Paraburkholderia</taxon>
    </lineage>
</organism>
<evidence type="ECO:0000259" key="9">
    <source>
        <dbReference type="PROSITE" id="PS51387"/>
    </source>
</evidence>
<keyword evidence="3" id="KW-0479">Metal-binding</keyword>
<feature type="domain" description="FAD-binding PCMH-type" evidence="9">
    <location>
        <begin position="55"/>
        <end position="285"/>
    </location>
</feature>
<dbReference type="Gene3D" id="3.30.70.2190">
    <property type="match status" value="1"/>
</dbReference>
<dbReference type="PROSITE" id="PS00198">
    <property type="entry name" value="4FE4S_FER_1"/>
    <property type="match status" value="1"/>
</dbReference>
<dbReference type="InterPro" id="IPR016167">
    <property type="entry name" value="FAD-bd_PCMH_sub1"/>
</dbReference>
<dbReference type="RefSeq" id="WP_090869876.1">
    <property type="nucleotide sequence ID" value="NZ_FNYE01000021.1"/>
</dbReference>
<comment type="cofactor">
    <cofactor evidence="1">
        <name>FAD</name>
        <dbReference type="ChEBI" id="CHEBI:57692"/>
    </cofactor>
</comment>
<evidence type="ECO:0000256" key="7">
    <source>
        <dbReference type="ARBA" id="ARBA00023014"/>
    </source>
</evidence>
<keyword evidence="2" id="KW-0285">Flavoprotein</keyword>
<evidence type="ECO:0000256" key="4">
    <source>
        <dbReference type="ARBA" id="ARBA00022827"/>
    </source>
</evidence>
<dbReference type="InterPro" id="IPR009051">
    <property type="entry name" value="Helical_ferredxn"/>
</dbReference>
<dbReference type="InterPro" id="IPR017900">
    <property type="entry name" value="4Fe4S_Fe_S_CS"/>
</dbReference>
<dbReference type="STRING" id="667676.SAMN05192539_102197"/>
<evidence type="ECO:0000313" key="11">
    <source>
        <dbReference type="Proteomes" id="UP000198866"/>
    </source>
</evidence>
<sequence length="1007" mass="110046">MSNANSTLLVKPIHLVPSSARMGTPLANRLRKELRGDVLFDAASRGRYSTDASIYQITPIGVVVPCDQDDLRVALDIARSEHVPLLARGAGSSQCGQTVGEALVVDTSKWLNQVIDFDKDKRTVTVEPGIVLDHLNAWLKPHGLWFPVDVSTAAQCTIGGMAGNNSCGSRSIEYGNMVHNVEAIDAILADGSEAHFASLRNAPQGARLQQILEGVKAIALRERDEIVAQVPKVLRRVAGYNIDLFDCQNPRDYTDDGFANLAHLLVGSEGTLAFSRQLTLRLAPLPAYKTLGVVNFPTFWQAMDLTQHIVELKPVAVELVDRTMIELAMSNPAFRPVIEKALVGRPEAILLVEFAGEDRDAQLASLRQLTELMADLGLPDSVVQMPDAAEQKALWEVRKAGLNIMMSMKGDGKPVSFIEDCAVPLEHLAEYTSRLTDVFHRNGTEGTWYAHASVGTLHVRPILDMRRDGAKKMRDIAEEAAALVREYKGAYSGEHGDGLCRGEWVAWQYGPRINQAFSEIKALFDPDNRMNPDKIVRPPKMDDTHNFRFAPGYKVRALTPALDWSTWNVERDPLTGVETAPGTGSDLAGGLAKAVEMCNNNGHCRKFDAGTMCPSYRVTKDEQHVTRGRANTLRLALSGQLGAEGLASEDVKDTLDLCVSCKGCKRDCPTGIDVAKFKIEARAAWVQKHGLRLREKMIAFMPRYAALAASMPGVFAFAANLPSIKRALGFAPQRSLPRFVKPFLSDADVNAASSNASKQAQKEVLLFVDTFNNSIEPENARAAQQVLEAAGYTVHFNTRAGERPLCCGRTFLAAGLVDEAKREARRTLDAFRPFVERGVSVVGLEPSCLLSLRDEYLQYGFGEEAQRLSKRAMLFEEFLVSEQKAGRLKLELKPLGGGVNQALVHGHCHQKAFDAFSPVQTVLKWIPDLKVSTVESSCCGMAGSFGYEAEHYDASMAMAELSLLPAVRKIGANTVMVADGTSCRHQIHDGAGVEAVHVARVLVRALG</sequence>
<dbReference type="PANTHER" id="PTHR11748">
    <property type="entry name" value="D-LACTATE DEHYDROGENASE"/>
    <property type="match status" value="1"/>
</dbReference>
<dbReference type="InterPro" id="IPR017896">
    <property type="entry name" value="4Fe4S_Fe-S-bd"/>
</dbReference>
<keyword evidence="4" id="KW-0274">FAD</keyword>
<dbReference type="InterPro" id="IPR016164">
    <property type="entry name" value="FAD-linked_Oxase-like_C"/>
</dbReference>
<dbReference type="SUPFAM" id="SSF46548">
    <property type="entry name" value="alpha-helical ferredoxin"/>
    <property type="match status" value="1"/>
</dbReference>
<dbReference type="GO" id="GO:0046872">
    <property type="term" value="F:metal ion binding"/>
    <property type="evidence" value="ECO:0007669"/>
    <property type="project" value="UniProtKB-KW"/>
</dbReference>
<dbReference type="InterPro" id="IPR006094">
    <property type="entry name" value="Oxid_FAD_bind_N"/>
</dbReference>
<dbReference type="Gene3D" id="3.30.465.10">
    <property type="match status" value="1"/>
</dbReference>
<dbReference type="GO" id="GO:1903457">
    <property type="term" value="P:lactate catabolic process"/>
    <property type="evidence" value="ECO:0007669"/>
    <property type="project" value="TreeGrafter"/>
</dbReference>
<evidence type="ECO:0000256" key="5">
    <source>
        <dbReference type="ARBA" id="ARBA00023002"/>
    </source>
</evidence>
<dbReference type="AlphaFoldDB" id="A0A1H7CCW1"/>
<dbReference type="GO" id="GO:0004458">
    <property type="term" value="F:D-lactate dehydrogenase (cytochrome) activity"/>
    <property type="evidence" value="ECO:0007669"/>
    <property type="project" value="TreeGrafter"/>
</dbReference>
<name>A0A1H7CCW1_9BURK</name>
<evidence type="ECO:0000256" key="3">
    <source>
        <dbReference type="ARBA" id="ARBA00022723"/>
    </source>
</evidence>
<dbReference type="SUPFAM" id="SSF56176">
    <property type="entry name" value="FAD-binding/transporter-associated domain-like"/>
    <property type="match status" value="1"/>
</dbReference>
<dbReference type="Gene3D" id="3.30.43.10">
    <property type="entry name" value="Uridine Diphospho-n-acetylenolpyruvylglucosamine Reductase, domain 2"/>
    <property type="match status" value="1"/>
</dbReference>
<accession>A0A1H7CCW1</accession>
<dbReference type="Proteomes" id="UP000198866">
    <property type="component" value="Unassembled WGS sequence"/>
</dbReference>
<gene>
    <name evidence="10" type="ORF">SAMN05192539_102197</name>
</gene>
<evidence type="ECO:0000256" key="6">
    <source>
        <dbReference type="ARBA" id="ARBA00023004"/>
    </source>
</evidence>
<dbReference type="InterPro" id="IPR016166">
    <property type="entry name" value="FAD-bd_PCMH"/>
</dbReference>
<dbReference type="Gene3D" id="3.30.70.2740">
    <property type="match status" value="1"/>
</dbReference>
<dbReference type="InterPro" id="IPR036318">
    <property type="entry name" value="FAD-bd_PCMH-like_sf"/>
</dbReference>
<proteinExistence type="predicted"/>
<dbReference type="PANTHER" id="PTHR11748:SF119">
    <property type="entry name" value="D-2-HYDROXYGLUTARATE DEHYDROGENASE"/>
    <property type="match status" value="1"/>
</dbReference>
<dbReference type="OrthoDB" id="9811557at2"/>
<dbReference type="PROSITE" id="PS51379">
    <property type="entry name" value="4FE4S_FER_2"/>
    <property type="match status" value="1"/>
</dbReference>
<dbReference type="Pfam" id="PF02754">
    <property type="entry name" value="CCG"/>
    <property type="match status" value="1"/>
</dbReference>
<keyword evidence="11" id="KW-1185">Reference proteome</keyword>
<dbReference type="GO" id="GO:0008720">
    <property type="term" value="F:D-lactate dehydrogenase (NAD+) activity"/>
    <property type="evidence" value="ECO:0007669"/>
    <property type="project" value="TreeGrafter"/>
</dbReference>
<evidence type="ECO:0000256" key="2">
    <source>
        <dbReference type="ARBA" id="ARBA00022630"/>
    </source>
</evidence>
<dbReference type="EMBL" id="FNYE01000021">
    <property type="protein sequence ID" value="SEJ87673.1"/>
    <property type="molecule type" value="Genomic_DNA"/>
</dbReference>
<evidence type="ECO:0000313" key="10">
    <source>
        <dbReference type="EMBL" id="SEJ87673.1"/>
    </source>
</evidence>
<dbReference type="Gene3D" id="1.10.1060.10">
    <property type="entry name" value="Alpha-helical ferredoxin"/>
    <property type="match status" value="1"/>
</dbReference>
<dbReference type="Pfam" id="PF02913">
    <property type="entry name" value="FAD-oxidase_C"/>
    <property type="match status" value="1"/>
</dbReference>
<keyword evidence="5" id="KW-0560">Oxidoreductase</keyword>
<protein>
    <submittedName>
        <fullName evidence="10">FAD/FMN-containing dehydrogenase</fullName>
    </submittedName>
</protein>
<keyword evidence="6" id="KW-0408">Iron</keyword>
<dbReference type="InterPro" id="IPR004113">
    <property type="entry name" value="FAD-bd_oxidored_4_C"/>
</dbReference>
<dbReference type="InterPro" id="IPR016169">
    <property type="entry name" value="FAD-bd_PCMH_sub2"/>
</dbReference>
<dbReference type="SUPFAM" id="SSF55103">
    <property type="entry name" value="FAD-linked oxidases, C-terminal domain"/>
    <property type="match status" value="1"/>
</dbReference>
<dbReference type="GO" id="GO:0051536">
    <property type="term" value="F:iron-sulfur cluster binding"/>
    <property type="evidence" value="ECO:0007669"/>
    <property type="project" value="UniProtKB-KW"/>
</dbReference>
<keyword evidence="7" id="KW-0411">Iron-sulfur</keyword>
<feature type="domain" description="4Fe-4S ferredoxin-type" evidence="8">
    <location>
        <begin position="648"/>
        <end position="678"/>
    </location>
</feature>